<dbReference type="Proteomes" id="UP000000593">
    <property type="component" value="Chromosome 2"/>
</dbReference>
<reference evidence="12" key="1">
    <citation type="journal article" date="2005" name="Science">
        <title>Life at depth: Photobacterium profundum genome sequence and expression analysis.</title>
        <authorList>
            <person name="Vezzi A."/>
            <person name="Campanaro S."/>
            <person name="D'Angelo M."/>
            <person name="Simonato F."/>
            <person name="Vitulo N."/>
            <person name="Lauro F.M."/>
            <person name="Cestaro A."/>
            <person name="Malacrida G."/>
            <person name="Simionati B."/>
            <person name="Cannata N."/>
            <person name="Romualdi C."/>
            <person name="Bartlett D.H."/>
            <person name="Valle G."/>
        </authorList>
    </citation>
    <scope>NUCLEOTIDE SEQUENCE [LARGE SCALE GENOMIC DNA]</scope>
    <source>
        <strain evidence="12">ATCC BAA-1253 / SS9</strain>
    </source>
</reference>
<feature type="binding site" evidence="10">
    <location>
        <position position="184"/>
    </location>
    <ligand>
        <name>Zn(2+)</name>
        <dbReference type="ChEBI" id="CHEBI:29105"/>
        <label>1</label>
        <note>catalytic</note>
    </ligand>
</feature>
<dbReference type="SUPFAM" id="SSF51569">
    <property type="entry name" value="Aldolase"/>
    <property type="match status" value="1"/>
</dbReference>
<accession>Q6LKX8</accession>
<feature type="binding site" evidence="9">
    <location>
        <position position="185"/>
    </location>
    <ligand>
        <name>dihydroxyacetone phosphate</name>
        <dbReference type="ChEBI" id="CHEBI:57642"/>
    </ligand>
</feature>
<dbReference type="PROSITE" id="PS00602">
    <property type="entry name" value="ALDOLASE_CLASS_II_1"/>
    <property type="match status" value="1"/>
</dbReference>
<dbReference type="InterPro" id="IPR011288">
    <property type="entry name" value="TagBP_ald_KbaY/GatY"/>
</dbReference>
<comment type="pathway">
    <text evidence="1">Carbohydrate metabolism; D-tagatose 6-phosphate degradation; D-glyceraldehyde 3-phosphate and glycerone phosphate from D-tagatose 6-phosphate: step 2/2.</text>
</comment>
<dbReference type="NCBIfam" id="TIGR00167">
    <property type="entry name" value="cbbA"/>
    <property type="match status" value="1"/>
</dbReference>
<keyword evidence="3 10" id="KW-0479">Metal-binding</keyword>
<dbReference type="GO" id="GO:0005975">
    <property type="term" value="P:carbohydrate metabolic process"/>
    <property type="evidence" value="ECO:0007669"/>
    <property type="project" value="InterPro"/>
</dbReference>
<dbReference type="STRING" id="298386.PBPRB0157"/>
<dbReference type="Pfam" id="PF01116">
    <property type="entry name" value="F_bP_aldolase"/>
    <property type="match status" value="1"/>
</dbReference>
<dbReference type="UniPathway" id="UPA00704">
    <property type="reaction ID" value="UER00716"/>
</dbReference>
<organism evidence="11 12">
    <name type="scientific">Photobacterium profundum (strain SS9)</name>
    <dbReference type="NCBI Taxonomy" id="298386"/>
    <lineage>
        <taxon>Bacteria</taxon>
        <taxon>Pseudomonadati</taxon>
        <taxon>Pseudomonadota</taxon>
        <taxon>Gammaproteobacteria</taxon>
        <taxon>Vibrionales</taxon>
        <taxon>Vibrionaceae</taxon>
        <taxon>Photobacterium</taxon>
    </lineage>
</organism>
<dbReference type="AlphaFoldDB" id="Q6LKX8"/>
<dbReference type="PROSITE" id="PS00806">
    <property type="entry name" value="ALDOLASE_CLASS_II_2"/>
    <property type="match status" value="1"/>
</dbReference>
<dbReference type="NCBIfam" id="NF006626">
    <property type="entry name" value="PRK09195.1"/>
    <property type="match status" value="1"/>
</dbReference>
<feature type="binding site" evidence="10">
    <location>
        <position position="87"/>
    </location>
    <ligand>
        <name>Zn(2+)</name>
        <dbReference type="ChEBI" id="CHEBI:29105"/>
        <label>1</label>
        <note>catalytic</note>
    </ligand>
</feature>
<dbReference type="CDD" id="cd00947">
    <property type="entry name" value="TBP_aldolase_IIB"/>
    <property type="match status" value="1"/>
</dbReference>
<dbReference type="NCBIfam" id="NF009374">
    <property type="entry name" value="PRK12737.1"/>
    <property type="match status" value="1"/>
</dbReference>
<evidence type="ECO:0000313" key="11">
    <source>
        <dbReference type="EMBL" id="CAG22030.1"/>
    </source>
</evidence>
<gene>
    <name evidence="11" type="primary">CPE2626</name>
    <name evidence="11" type="ordered locus">PBPRB0157</name>
</gene>
<dbReference type="KEGG" id="ppr:PBPRB0157"/>
<evidence type="ECO:0000256" key="1">
    <source>
        <dbReference type="ARBA" id="ARBA00005191"/>
    </source>
</evidence>
<evidence type="ECO:0000256" key="6">
    <source>
        <dbReference type="ARBA" id="ARBA00031246"/>
    </source>
</evidence>
<evidence type="ECO:0000256" key="3">
    <source>
        <dbReference type="ARBA" id="ARBA00022723"/>
    </source>
</evidence>
<feature type="binding site" evidence="10">
    <location>
        <position position="212"/>
    </location>
    <ligand>
        <name>Zn(2+)</name>
        <dbReference type="ChEBI" id="CHEBI:29105"/>
        <label>1</label>
        <note>catalytic</note>
    </ligand>
</feature>
<keyword evidence="12" id="KW-1185">Reference proteome</keyword>
<dbReference type="GO" id="GO:0008270">
    <property type="term" value="F:zinc ion binding"/>
    <property type="evidence" value="ECO:0007669"/>
    <property type="project" value="InterPro"/>
</dbReference>
<dbReference type="EMBL" id="CR378675">
    <property type="protein sequence ID" value="CAG22030.1"/>
    <property type="molecule type" value="Genomic_DNA"/>
</dbReference>
<dbReference type="PANTHER" id="PTHR30304:SF0">
    <property type="entry name" value="D-TAGATOSE-1,6-BISPHOSPHATE ALDOLASE SUBUNIT GATY-RELATED"/>
    <property type="match status" value="1"/>
</dbReference>
<dbReference type="GO" id="GO:0005829">
    <property type="term" value="C:cytosol"/>
    <property type="evidence" value="ECO:0007669"/>
    <property type="project" value="TreeGrafter"/>
</dbReference>
<keyword evidence="4 10" id="KW-0862">Zinc</keyword>
<dbReference type="Gene3D" id="3.20.20.70">
    <property type="entry name" value="Aldolase class I"/>
    <property type="match status" value="1"/>
</dbReference>
<feature type="active site" description="Proton donor" evidence="8">
    <location>
        <position position="86"/>
    </location>
</feature>
<evidence type="ECO:0000256" key="8">
    <source>
        <dbReference type="PIRSR" id="PIRSR001359-1"/>
    </source>
</evidence>
<feature type="binding site" evidence="10">
    <location>
        <position position="108"/>
    </location>
    <ligand>
        <name>Zn(2+)</name>
        <dbReference type="ChEBI" id="CHEBI:29105"/>
        <label>2</label>
    </ligand>
</feature>
<dbReference type="GO" id="GO:2001059">
    <property type="term" value="P:D-tagatose 6-phosphate catabolic process"/>
    <property type="evidence" value="ECO:0007669"/>
    <property type="project" value="UniProtKB-UniPathway"/>
</dbReference>
<evidence type="ECO:0000256" key="10">
    <source>
        <dbReference type="PIRSR" id="PIRSR001359-3"/>
    </source>
</evidence>
<dbReference type="eggNOG" id="COG0191">
    <property type="taxonomic scope" value="Bacteria"/>
</dbReference>
<sequence>MRFYMFLVSSREMLHKAQIGGYAVPAFNVHNLETVQVVVETAAEMASPVILAGTPGTFSYAGTDYLVGICKEAAKRYEMPIALHLDHHESFSDICGKVEAGIKSAMIDGSHLNFEGNIELVKQVVSFCHRWDCSVEAELGRLGGQEDDLIVDAKDALYTDPDAALEFVNRTGIDSLAIAIGTAHGMYKKEPRLDFDRLGIIRGKTDVPLVLHGASGVPDADVRRCIELGIAKVNVATELKIAFSDAVKQYFIENPNANDPRHYIVPGKEAMKKVVQDKIRVCGSEGKL</sequence>
<name>Q6LKX8_PHOPR</name>
<dbReference type="PANTHER" id="PTHR30304">
    <property type="entry name" value="D-TAGATOSE-1,6-BISPHOSPHATE ALDOLASE"/>
    <property type="match status" value="1"/>
</dbReference>
<evidence type="ECO:0000313" key="12">
    <source>
        <dbReference type="Proteomes" id="UP000000593"/>
    </source>
</evidence>
<dbReference type="InterPro" id="IPR000771">
    <property type="entry name" value="FBA_II"/>
</dbReference>
<dbReference type="NCBIfam" id="TIGR01858">
    <property type="entry name" value="tag_bisphos_ald"/>
    <property type="match status" value="1"/>
</dbReference>
<dbReference type="HOGENOM" id="CLU_040088_0_1_6"/>
<evidence type="ECO:0000256" key="4">
    <source>
        <dbReference type="ARBA" id="ARBA00022833"/>
    </source>
</evidence>
<dbReference type="FunFam" id="3.20.20.70:FF:000043">
    <property type="entry name" value="D-tagatose-1,6-bisphosphate aldolase subunit GatY"/>
    <property type="match status" value="1"/>
</dbReference>
<evidence type="ECO:0000256" key="2">
    <source>
        <dbReference type="ARBA" id="ARBA00012905"/>
    </source>
</evidence>
<feature type="binding site" evidence="9">
    <location>
        <begin position="213"/>
        <end position="215"/>
    </location>
    <ligand>
        <name>dihydroxyacetone phosphate</name>
        <dbReference type="ChEBI" id="CHEBI:57642"/>
    </ligand>
</feature>
<dbReference type="InterPro" id="IPR013785">
    <property type="entry name" value="Aldolase_TIM"/>
</dbReference>
<dbReference type="InterPro" id="IPR050246">
    <property type="entry name" value="Class_II_FBP_aldolase"/>
</dbReference>
<dbReference type="PIRSF" id="PIRSF001359">
    <property type="entry name" value="F_bP_aldolase_II"/>
    <property type="match status" value="1"/>
</dbReference>
<evidence type="ECO:0000256" key="9">
    <source>
        <dbReference type="PIRSR" id="PIRSR001359-2"/>
    </source>
</evidence>
<feature type="binding site" evidence="9">
    <location>
        <begin position="234"/>
        <end position="237"/>
    </location>
    <ligand>
        <name>dihydroxyacetone phosphate</name>
        <dbReference type="ChEBI" id="CHEBI:57642"/>
    </ligand>
</feature>
<keyword evidence="5" id="KW-0456">Lyase</keyword>
<dbReference type="GO" id="GO:0009025">
    <property type="term" value="F:tagatose-bisphosphate aldolase activity"/>
    <property type="evidence" value="ECO:0007669"/>
    <property type="project" value="UniProtKB-EC"/>
</dbReference>
<feature type="binding site" evidence="10">
    <location>
        <position position="138"/>
    </location>
    <ligand>
        <name>Zn(2+)</name>
        <dbReference type="ChEBI" id="CHEBI:29105"/>
        <label>2</label>
    </ligand>
</feature>
<protein>
    <recommendedName>
        <fullName evidence="2">tagatose-bisphosphate aldolase</fullName>
        <ecNumber evidence="2">4.1.2.40</ecNumber>
    </recommendedName>
    <alternativeName>
        <fullName evidence="7">D-tagatose-bisphosphate aldolase class II</fullName>
    </alternativeName>
    <alternativeName>
        <fullName evidence="6">Tagatose-bisphosphate aldolase</fullName>
    </alternativeName>
</protein>
<comment type="cofactor">
    <cofactor evidence="10">
        <name>Zn(2+)</name>
        <dbReference type="ChEBI" id="CHEBI:29105"/>
    </cofactor>
    <text evidence="10">Binds 2 Zn(2+) ions per subunit. One is catalytic and the other provides a structural contribution.</text>
</comment>
<evidence type="ECO:0000256" key="5">
    <source>
        <dbReference type="ARBA" id="ARBA00023239"/>
    </source>
</evidence>
<proteinExistence type="predicted"/>
<dbReference type="EC" id="4.1.2.40" evidence="2"/>
<evidence type="ECO:0000256" key="7">
    <source>
        <dbReference type="ARBA" id="ARBA00032933"/>
    </source>
</evidence>